<dbReference type="Proteomes" id="UP001500393">
    <property type="component" value="Unassembled WGS sequence"/>
</dbReference>
<accession>A0ABP4MXN3</accession>
<sequence length="49" mass="4863">MASSTDWLVNRGEGPCSYAAPGAVGPDRCVIGVPDGTGAVITLYIPNGG</sequence>
<reference evidence="2" key="1">
    <citation type="journal article" date="2019" name="Int. J. Syst. Evol. Microbiol.">
        <title>The Global Catalogue of Microorganisms (GCM) 10K type strain sequencing project: providing services to taxonomists for standard genome sequencing and annotation.</title>
        <authorList>
            <consortium name="The Broad Institute Genomics Platform"/>
            <consortium name="The Broad Institute Genome Sequencing Center for Infectious Disease"/>
            <person name="Wu L."/>
            <person name="Ma J."/>
        </authorList>
    </citation>
    <scope>NUCLEOTIDE SEQUENCE [LARGE SCALE GENOMIC DNA]</scope>
    <source>
        <strain evidence="2">JCM 14969</strain>
    </source>
</reference>
<protein>
    <submittedName>
        <fullName evidence="1">Uncharacterized protein</fullName>
    </submittedName>
</protein>
<evidence type="ECO:0000313" key="1">
    <source>
        <dbReference type="EMBL" id="GAA1551935.1"/>
    </source>
</evidence>
<proteinExistence type="predicted"/>
<gene>
    <name evidence="1" type="ORF">GCM10009789_02060</name>
</gene>
<keyword evidence="2" id="KW-1185">Reference proteome</keyword>
<dbReference type="EMBL" id="BAAAOS010000003">
    <property type="protein sequence ID" value="GAA1551935.1"/>
    <property type="molecule type" value="Genomic_DNA"/>
</dbReference>
<comment type="caution">
    <text evidence="1">The sequence shown here is derived from an EMBL/GenBank/DDBJ whole genome shotgun (WGS) entry which is preliminary data.</text>
</comment>
<evidence type="ECO:0000313" key="2">
    <source>
        <dbReference type="Proteomes" id="UP001500393"/>
    </source>
</evidence>
<name>A0ABP4MXN3_9ACTN</name>
<organism evidence="1 2">
    <name type="scientific">Kribbella sancticallisti</name>
    <dbReference type="NCBI Taxonomy" id="460087"/>
    <lineage>
        <taxon>Bacteria</taxon>
        <taxon>Bacillati</taxon>
        <taxon>Actinomycetota</taxon>
        <taxon>Actinomycetes</taxon>
        <taxon>Propionibacteriales</taxon>
        <taxon>Kribbellaceae</taxon>
        <taxon>Kribbella</taxon>
    </lineage>
</organism>